<evidence type="ECO:0000313" key="2">
    <source>
        <dbReference type="Proteomes" id="UP000065261"/>
    </source>
</evidence>
<dbReference type="KEGG" id="ptn:PTRA_a1241"/>
<dbReference type="EMBL" id="CP011034">
    <property type="protein sequence ID" value="ALS32486.1"/>
    <property type="molecule type" value="Genomic_DNA"/>
</dbReference>
<evidence type="ECO:0000313" key="1">
    <source>
        <dbReference type="EMBL" id="ALS32486.1"/>
    </source>
</evidence>
<gene>
    <name evidence="1" type="ORF">PTRA_a1241</name>
</gene>
<organism evidence="1">
    <name type="scientific">Pseudoalteromonas translucida KMM 520</name>
    <dbReference type="NCBI Taxonomy" id="1315283"/>
    <lineage>
        <taxon>Bacteria</taxon>
        <taxon>Pseudomonadati</taxon>
        <taxon>Pseudomonadota</taxon>
        <taxon>Gammaproteobacteria</taxon>
        <taxon>Alteromonadales</taxon>
        <taxon>Pseudoalteromonadaceae</taxon>
        <taxon>Pseudoalteromonas</taxon>
    </lineage>
</organism>
<sequence length="57" mass="6552">MDSVSGLTVDTSQVMLDAIYNHKAGSFYVEYSMWVDEAEQIFEAADELLISYRFDFC</sequence>
<protein>
    <submittedName>
        <fullName evidence="1">Uncharacterized protein</fullName>
    </submittedName>
</protein>
<proteinExistence type="predicted"/>
<dbReference type="RefSeq" id="WP_157756041.1">
    <property type="nucleotide sequence ID" value="NZ_CP011034.1"/>
</dbReference>
<dbReference type="PATRIC" id="fig|1315283.4.peg.1080"/>
<accession>A0A0U2LLT9</accession>
<dbReference type="Proteomes" id="UP000065261">
    <property type="component" value="Chromosome I"/>
</dbReference>
<name>A0A0U2LLT9_9GAMM</name>
<reference evidence="1 2" key="1">
    <citation type="submission" date="2015-03" db="EMBL/GenBank/DDBJ databases">
        <authorList>
            <person name="Murphy D."/>
        </authorList>
    </citation>
    <scope>NUCLEOTIDE SEQUENCE [LARGE SCALE GENOMIC DNA]</scope>
    <source>
        <strain evidence="1 2">KMM 520</strain>
    </source>
</reference>
<dbReference type="OrthoDB" id="8957883at2"/>
<dbReference type="AlphaFoldDB" id="A0A0U2LLT9"/>